<dbReference type="EMBL" id="MNCJ02000331">
    <property type="protein sequence ID" value="KAF5758668.1"/>
    <property type="molecule type" value="Genomic_DNA"/>
</dbReference>
<proteinExistence type="predicted"/>
<dbReference type="Pfam" id="PF25797">
    <property type="entry name" value="PDF2_C"/>
    <property type="match status" value="1"/>
</dbReference>
<organism evidence="2 3">
    <name type="scientific">Helianthus annuus</name>
    <name type="common">Common sunflower</name>
    <dbReference type="NCBI Taxonomy" id="4232"/>
    <lineage>
        <taxon>Eukaryota</taxon>
        <taxon>Viridiplantae</taxon>
        <taxon>Streptophyta</taxon>
        <taxon>Embryophyta</taxon>
        <taxon>Tracheophyta</taxon>
        <taxon>Spermatophyta</taxon>
        <taxon>Magnoliopsida</taxon>
        <taxon>eudicotyledons</taxon>
        <taxon>Gunneridae</taxon>
        <taxon>Pentapetalae</taxon>
        <taxon>asterids</taxon>
        <taxon>campanulids</taxon>
        <taxon>Asterales</taxon>
        <taxon>Asteraceae</taxon>
        <taxon>Asteroideae</taxon>
        <taxon>Heliantheae alliance</taxon>
        <taxon>Heliantheae</taxon>
        <taxon>Helianthus</taxon>
    </lineage>
</organism>
<dbReference type="AlphaFoldDB" id="A0A9K3GXJ5"/>
<protein>
    <recommendedName>
        <fullName evidence="1">HD-Zip IV C-terminal domain-containing protein</fullName>
    </recommendedName>
</protein>
<sequence length="81" mass="9108">MIANQSSILILQETRIDLAWSLVVYELVDNLARHVVMNGGDSAYVDLLSSGFEIILDGPVIVLCRIQRMVGWVVARRECVY</sequence>
<evidence type="ECO:0000313" key="2">
    <source>
        <dbReference type="EMBL" id="KAF5758668.1"/>
    </source>
</evidence>
<feature type="domain" description="HD-Zip IV C-terminal" evidence="1">
    <location>
        <begin position="2"/>
        <end position="58"/>
    </location>
</feature>
<reference evidence="2" key="2">
    <citation type="submission" date="2020-06" db="EMBL/GenBank/DDBJ databases">
        <title>Helianthus annuus Genome sequencing and assembly Release 2.</title>
        <authorList>
            <person name="Gouzy J."/>
            <person name="Langlade N."/>
            <person name="Munos S."/>
        </authorList>
    </citation>
    <scope>NUCLEOTIDE SEQUENCE</scope>
    <source>
        <tissue evidence="2">Leaves</tissue>
    </source>
</reference>
<gene>
    <name evidence="2" type="ORF">HanXRQr2_Chr16g0731891</name>
</gene>
<dbReference type="PANTHER" id="PTHR45654">
    <property type="entry name" value="HOMEOBOX-LEUCINE ZIPPER PROTEIN MERISTEM L1"/>
    <property type="match status" value="1"/>
</dbReference>
<name>A0A9K3GXJ5_HELAN</name>
<reference evidence="2" key="1">
    <citation type="journal article" date="2017" name="Nature">
        <title>The sunflower genome provides insights into oil metabolism, flowering and Asterid evolution.</title>
        <authorList>
            <person name="Badouin H."/>
            <person name="Gouzy J."/>
            <person name="Grassa C.J."/>
            <person name="Murat F."/>
            <person name="Staton S.E."/>
            <person name="Cottret L."/>
            <person name="Lelandais-Briere C."/>
            <person name="Owens G.L."/>
            <person name="Carrere S."/>
            <person name="Mayjonade B."/>
            <person name="Legrand L."/>
            <person name="Gill N."/>
            <person name="Kane N.C."/>
            <person name="Bowers J.E."/>
            <person name="Hubner S."/>
            <person name="Bellec A."/>
            <person name="Berard A."/>
            <person name="Berges H."/>
            <person name="Blanchet N."/>
            <person name="Boniface M.C."/>
            <person name="Brunel D."/>
            <person name="Catrice O."/>
            <person name="Chaidir N."/>
            <person name="Claudel C."/>
            <person name="Donnadieu C."/>
            <person name="Faraut T."/>
            <person name="Fievet G."/>
            <person name="Helmstetter N."/>
            <person name="King M."/>
            <person name="Knapp S.J."/>
            <person name="Lai Z."/>
            <person name="Le Paslier M.C."/>
            <person name="Lippi Y."/>
            <person name="Lorenzon L."/>
            <person name="Mandel J.R."/>
            <person name="Marage G."/>
            <person name="Marchand G."/>
            <person name="Marquand E."/>
            <person name="Bret-Mestries E."/>
            <person name="Morien E."/>
            <person name="Nambeesan S."/>
            <person name="Nguyen T."/>
            <person name="Pegot-Espagnet P."/>
            <person name="Pouilly N."/>
            <person name="Raftis F."/>
            <person name="Sallet E."/>
            <person name="Schiex T."/>
            <person name="Thomas J."/>
            <person name="Vandecasteele C."/>
            <person name="Vares D."/>
            <person name="Vear F."/>
            <person name="Vautrin S."/>
            <person name="Crespi M."/>
            <person name="Mangin B."/>
            <person name="Burke J.M."/>
            <person name="Salse J."/>
            <person name="Munos S."/>
            <person name="Vincourt P."/>
            <person name="Rieseberg L.H."/>
            <person name="Langlade N.B."/>
        </authorList>
    </citation>
    <scope>NUCLEOTIDE SEQUENCE</scope>
    <source>
        <tissue evidence="2">Leaves</tissue>
    </source>
</reference>
<accession>A0A9K3GXJ5</accession>
<evidence type="ECO:0000313" key="3">
    <source>
        <dbReference type="Proteomes" id="UP000215914"/>
    </source>
</evidence>
<dbReference type="Proteomes" id="UP000215914">
    <property type="component" value="Unassembled WGS sequence"/>
</dbReference>
<keyword evidence="3" id="KW-1185">Reference proteome</keyword>
<dbReference type="PANTHER" id="PTHR45654:SF5">
    <property type="entry name" value="HOMEOBOX-LEUCINE ZIPPER PROTEIN ANTHOCYANINLESS 2-RELATED"/>
    <property type="match status" value="1"/>
</dbReference>
<evidence type="ECO:0000259" key="1">
    <source>
        <dbReference type="Pfam" id="PF25797"/>
    </source>
</evidence>
<dbReference type="Gramene" id="mRNA:HanXRQr2_Chr16g0731891">
    <property type="protein sequence ID" value="mRNA:HanXRQr2_Chr16g0731891"/>
    <property type="gene ID" value="HanXRQr2_Chr16g0731891"/>
</dbReference>
<dbReference type="InterPro" id="IPR042160">
    <property type="entry name" value="HD-Zip_IV"/>
</dbReference>
<comment type="caution">
    <text evidence="2">The sequence shown here is derived from an EMBL/GenBank/DDBJ whole genome shotgun (WGS) entry which is preliminary data.</text>
</comment>
<dbReference type="InterPro" id="IPR057993">
    <property type="entry name" value="HD-Zip_IV_C"/>
</dbReference>